<dbReference type="InterPro" id="IPR011032">
    <property type="entry name" value="GroES-like_sf"/>
</dbReference>
<organism evidence="2">
    <name type="scientific">Araucaria cunninghamii</name>
    <name type="common">Hoop pine</name>
    <name type="synonym">Moreton Bay pine</name>
    <dbReference type="NCBI Taxonomy" id="56994"/>
    <lineage>
        <taxon>Eukaryota</taxon>
        <taxon>Viridiplantae</taxon>
        <taxon>Streptophyta</taxon>
        <taxon>Embryophyta</taxon>
        <taxon>Tracheophyta</taxon>
        <taxon>Spermatophyta</taxon>
        <taxon>Pinopsida</taxon>
        <taxon>Pinidae</taxon>
        <taxon>Conifers II</taxon>
        <taxon>Araucariales</taxon>
        <taxon>Araucariaceae</taxon>
        <taxon>Araucaria</taxon>
    </lineage>
</organism>
<dbReference type="SMART" id="SM00829">
    <property type="entry name" value="PKS_ER"/>
    <property type="match status" value="1"/>
</dbReference>
<evidence type="ECO:0000259" key="1">
    <source>
        <dbReference type="SMART" id="SM00829"/>
    </source>
</evidence>
<dbReference type="PANTHER" id="PTHR44013:SF1">
    <property type="entry name" value="ZINC-TYPE ALCOHOL DEHYDROGENASE-LIKE PROTEIN C16A3.02C"/>
    <property type="match status" value="1"/>
</dbReference>
<dbReference type="EMBL" id="GCKF01038096">
    <property type="protein sequence ID" value="JAG96260.1"/>
    <property type="molecule type" value="Transcribed_RNA"/>
</dbReference>
<dbReference type="Gene3D" id="3.90.180.10">
    <property type="entry name" value="Medium-chain alcohol dehydrogenases, catalytic domain"/>
    <property type="match status" value="1"/>
</dbReference>
<proteinExistence type="predicted"/>
<reference evidence="2" key="1">
    <citation type="submission" date="2015-03" db="EMBL/GenBank/DDBJ databases">
        <title>A transcriptome of Araucaria cunninghamii, an australian fine timber species.</title>
        <authorList>
            <person name="Jing Yi C.J.Y."/>
            <person name="Yin San L.Y.S."/>
            <person name="Abdul Karim S.S."/>
            <person name="Wan Azmi N.N."/>
            <person name="Hercus R.R."/>
            <person name="Croft L.L."/>
        </authorList>
    </citation>
    <scope>NUCLEOTIDE SEQUENCE</scope>
    <source>
        <strain evidence="2">MI0301</strain>
        <tissue evidence="2">Leaf</tissue>
    </source>
</reference>
<feature type="domain" description="Enoyl reductase (ER)" evidence="1">
    <location>
        <begin position="16"/>
        <end position="327"/>
    </location>
</feature>
<protein>
    <recommendedName>
        <fullName evidence="1">Enoyl reductase (ER) domain-containing protein</fullName>
    </recommendedName>
</protein>
<dbReference type="InterPro" id="IPR013154">
    <property type="entry name" value="ADH-like_N"/>
</dbReference>
<dbReference type="SUPFAM" id="SSF51735">
    <property type="entry name" value="NAD(P)-binding Rossmann-fold domains"/>
    <property type="match status" value="1"/>
</dbReference>
<dbReference type="Pfam" id="PF13602">
    <property type="entry name" value="ADH_zinc_N_2"/>
    <property type="match status" value="1"/>
</dbReference>
<dbReference type="CDD" id="cd08267">
    <property type="entry name" value="MDR1"/>
    <property type="match status" value="1"/>
</dbReference>
<dbReference type="AlphaFoldDB" id="A0A0D6R2X6"/>
<name>A0A0D6R2X6_ARACU</name>
<dbReference type="PANTHER" id="PTHR44013">
    <property type="entry name" value="ZINC-TYPE ALCOHOL DEHYDROGENASE-LIKE PROTEIN C16A3.02C"/>
    <property type="match status" value="1"/>
</dbReference>
<dbReference type="InterPro" id="IPR036291">
    <property type="entry name" value="NAD(P)-bd_dom_sf"/>
</dbReference>
<dbReference type="Gene3D" id="3.40.50.720">
    <property type="entry name" value="NAD(P)-binding Rossmann-like Domain"/>
    <property type="match status" value="1"/>
</dbReference>
<dbReference type="SUPFAM" id="SSF50129">
    <property type="entry name" value="GroES-like"/>
    <property type="match status" value="1"/>
</dbReference>
<dbReference type="InterPro" id="IPR052733">
    <property type="entry name" value="Chloroplast_QOR"/>
</dbReference>
<evidence type="ECO:0000313" key="2">
    <source>
        <dbReference type="EMBL" id="JAG96260.1"/>
    </source>
</evidence>
<dbReference type="Pfam" id="PF08240">
    <property type="entry name" value="ADH_N"/>
    <property type="match status" value="1"/>
</dbReference>
<dbReference type="GO" id="GO:0016491">
    <property type="term" value="F:oxidoreductase activity"/>
    <property type="evidence" value="ECO:0007669"/>
    <property type="project" value="InterPro"/>
</dbReference>
<sequence>MAVRLMKAVQYTGYGGGAAALQHVEIPIPTPKEDELLIKLEAVSLNPWDTRSQEGKFRPLYPSRFPCIPGTDIAGEIVEVGPNVKNLQAGDKIVSFLSMDNGGGLSEYAIAPANFTVKRPEEVSAEEGACLPQAALTALQAVRDHAGIQLNEGGKQTNLLLTAASGGVGHYAVQIAKLGGAHVTATCGTRNINLVMDLGADEVLDYKTPEGAALKSPSGLKYDVVINCAKNTPWSTFQTNLSSSAKVIELTPNLKSLARYVAQKVTLAKNQLLPIMVSRSLEDLSLVVNLAAEGKLRTHIDSKYPIEKVEDAWIKMSEGHATGKIVVTFGN</sequence>
<accession>A0A0D6R2X6</accession>
<dbReference type="InterPro" id="IPR020843">
    <property type="entry name" value="ER"/>
</dbReference>